<dbReference type="Proteomes" id="UP000199452">
    <property type="component" value="Unassembled WGS sequence"/>
</dbReference>
<accession>A0A1G6H385</accession>
<dbReference type="STRING" id="1640674.SAMN05216323_100649"/>
<protein>
    <submittedName>
        <fullName evidence="7">Thioredoxin-like</fullName>
    </submittedName>
</protein>
<dbReference type="PROSITE" id="PS51352">
    <property type="entry name" value="THIOREDOXIN_2"/>
    <property type="match status" value="1"/>
</dbReference>
<comment type="subcellular location">
    <subcellularLocation>
        <location evidence="1">Cell envelope</location>
    </subcellularLocation>
</comment>
<dbReference type="EMBL" id="FMYP01000006">
    <property type="protein sequence ID" value="SDB88614.1"/>
    <property type="molecule type" value="Genomic_DNA"/>
</dbReference>
<evidence type="ECO:0000259" key="6">
    <source>
        <dbReference type="PROSITE" id="PS51352"/>
    </source>
</evidence>
<dbReference type="InterPro" id="IPR036249">
    <property type="entry name" value="Thioredoxin-like_sf"/>
</dbReference>
<dbReference type="CDD" id="cd02966">
    <property type="entry name" value="TlpA_like_family"/>
    <property type="match status" value="1"/>
</dbReference>
<feature type="domain" description="Thioredoxin" evidence="6">
    <location>
        <begin position="316"/>
        <end position="453"/>
    </location>
</feature>
<evidence type="ECO:0000256" key="2">
    <source>
        <dbReference type="ARBA" id="ARBA00022748"/>
    </source>
</evidence>
<evidence type="ECO:0000256" key="5">
    <source>
        <dbReference type="SAM" id="SignalP"/>
    </source>
</evidence>
<dbReference type="SUPFAM" id="SSF52833">
    <property type="entry name" value="Thioredoxin-like"/>
    <property type="match status" value="1"/>
</dbReference>
<keyword evidence="4" id="KW-0676">Redox-active center</keyword>
<dbReference type="RefSeq" id="WP_092435520.1">
    <property type="nucleotide sequence ID" value="NZ_FMYP01000006.1"/>
</dbReference>
<evidence type="ECO:0000256" key="3">
    <source>
        <dbReference type="ARBA" id="ARBA00023157"/>
    </source>
</evidence>
<evidence type="ECO:0000256" key="4">
    <source>
        <dbReference type="ARBA" id="ARBA00023284"/>
    </source>
</evidence>
<dbReference type="PANTHER" id="PTHR42852:SF6">
    <property type="entry name" value="THIOL:DISULFIDE INTERCHANGE PROTEIN DSBE"/>
    <property type="match status" value="1"/>
</dbReference>
<evidence type="ECO:0000313" key="8">
    <source>
        <dbReference type="Proteomes" id="UP000199452"/>
    </source>
</evidence>
<keyword evidence="5" id="KW-0732">Signal</keyword>
<dbReference type="PANTHER" id="PTHR42852">
    <property type="entry name" value="THIOL:DISULFIDE INTERCHANGE PROTEIN DSBE"/>
    <property type="match status" value="1"/>
</dbReference>
<organism evidence="7 8">
    <name type="scientific">Williamwhitmania taraxaci</name>
    <dbReference type="NCBI Taxonomy" id="1640674"/>
    <lineage>
        <taxon>Bacteria</taxon>
        <taxon>Pseudomonadati</taxon>
        <taxon>Bacteroidota</taxon>
        <taxon>Bacteroidia</taxon>
        <taxon>Bacteroidales</taxon>
        <taxon>Williamwhitmaniaceae</taxon>
        <taxon>Williamwhitmania</taxon>
    </lineage>
</organism>
<dbReference type="Gene3D" id="3.40.30.10">
    <property type="entry name" value="Glutaredoxin"/>
    <property type="match status" value="1"/>
</dbReference>
<keyword evidence="8" id="KW-1185">Reference proteome</keyword>
<keyword evidence="3" id="KW-1015">Disulfide bond</keyword>
<dbReference type="OrthoDB" id="9805634at2"/>
<feature type="chain" id="PRO_5011471826" evidence="5">
    <location>
        <begin position="21"/>
        <end position="455"/>
    </location>
</feature>
<dbReference type="GO" id="GO:0030313">
    <property type="term" value="C:cell envelope"/>
    <property type="evidence" value="ECO:0007669"/>
    <property type="project" value="UniProtKB-SubCell"/>
</dbReference>
<gene>
    <name evidence="7" type="ORF">SAMN05216323_100649</name>
</gene>
<dbReference type="GO" id="GO:0017004">
    <property type="term" value="P:cytochrome complex assembly"/>
    <property type="evidence" value="ECO:0007669"/>
    <property type="project" value="UniProtKB-KW"/>
</dbReference>
<dbReference type="AlphaFoldDB" id="A0A1G6H385"/>
<reference evidence="7 8" key="1">
    <citation type="submission" date="2016-09" db="EMBL/GenBank/DDBJ databases">
        <authorList>
            <person name="Capua I."/>
            <person name="De Benedictis P."/>
            <person name="Joannis T."/>
            <person name="Lombin L.H."/>
            <person name="Cattoli G."/>
        </authorList>
    </citation>
    <scope>NUCLEOTIDE SEQUENCE [LARGE SCALE GENOMIC DNA]</scope>
    <source>
        <strain evidence="7 8">A7P-90m</strain>
    </source>
</reference>
<proteinExistence type="predicted"/>
<dbReference type="Pfam" id="PF00578">
    <property type="entry name" value="AhpC-TSA"/>
    <property type="match status" value="1"/>
</dbReference>
<evidence type="ECO:0000256" key="1">
    <source>
        <dbReference type="ARBA" id="ARBA00004196"/>
    </source>
</evidence>
<dbReference type="InterPro" id="IPR013766">
    <property type="entry name" value="Thioredoxin_domain"/>
</dbReference>
<sequence length="455" mass="52289">MIRLITIGFFLQFSAFCALGQTITFTVKESPIPKAYLFLNHGNNTERVDSAMLEDGGRYVFTENKNRVSGEYTLSLPGKGEIKFIYAGTDVDAIGNFKNLEESIEYLTSDDNQAYGAFLMAKKLYEKKKELLEKIEVLYPDSSLQRKIFRKEIKTAEQEFWLGSQQIAKNNPTLLASTIIKATIGKKSADKITSEAAATWTKEHFWDGINLSDPRLEFTEIGGSLIWNYLELYFDNSLNKEDQETEFKKALNRSFGRSDIAENLVIFWANELFKVFSETDYEGMTAFLWDTFIESNCSTMDKRPLTATDIQKIKQTAVGEKAFDFTFRVKGKKLKLSKVEATYKLVLFWSSWCPHCIIELPHIKEIYETYHPLGFEIIGVSLDYGEKEYSSFLEREQLDWFNYLDPEPYESELSQAYNVTGTPKMVLVDQNLTILSKPATAEQLKSKLKELFKKP</sequence>
<keyword evidence="2" id="KW-0201">Cytochrome c-type biogenesis</keyword>
<name>A0A1G6H385_9BACT</name>
<feature type="signal peptide" evidence="5">
    <location>
        <begin position="1"/>
        <end position="20"/>
    </location>
</feature>
<evidence type="ECO:0000313" key="7">
    <source>
        <dbReference type="EMBL" id="SDB88614.1"/>
    </source>
</evidence>
<dbReference type="InterPro" id="IPR050553">
    <property type="entry name" value="Thioredoxin_ResA/DsbE_sf"/>
</dbReference>
<dbReference type="InterPro" id="IPR000866">
    <property type="entry name" value="AhpC/TSA"/>
</dbReference>